<sequence length="129" mass="14699">MGMESFHVLVADDLRSMRNVIKSILRNIGFATIYDAEDGQQSLHLLRNETIHLVVCDWNMPRMTGLELLEAMRADSNLADIPFIMVTAENSKERITQAIEAGTDEYVVKPFNEETLRKKIANALRRHSP</sequence>
<dbReference type="PANTHER" id="PTHR43228:SF1">
    <property type="entry name" value="TWO-COMPONENT RESPONSE REGULATOR ARR22"/>
    <property type="match status" value="1"/>
</dbReference>
<feature type="domain" description="Response regulatory" evidence="2">
    <location>
        <begin position="7"/>
        <end position="124"/>
    </location>
</feature>
<dbReference type="InterPro" id="IPR052048">
    <property type="entry name" value="ST_Response_Regulator"/>
</dbReference>
<accession>A0A1I1P6K0</accession>
<dbReference type="EMBL" id="FOMJ01000001">
    <property type="protein sequence ID" value="SFD01610.1"/>
    <property type="molecule type" value="Genomic_DNA"/>
</dbReference>
<feature type="modified residue" description="4-aspartylphosphate" evidence="1">
    <location>
        <position position="57"/>
    </location>
</feature>
<reference evidence="3 4" key="1">
    <citation type="submission" date="2016-10" db="EMBL/GenBank/DDBJ databases">
        <authorList>
            <person name="de Groot N.N."/>
        </authorList>
    </citation>
    <scope>NUCLEOTIDE SEQUENCE [LARGE SCALE GENOMIC DNA]</scope>
    <source>
        <strain evidence="3 4">HL3</strain>
    </source>
</reference>
<dbReference type="SMART" id="SM00448">
    <property type="entry name" value="REC"/>
    <property type="match status" value="1"/>
</dbReference>
<name>A0A1I1P6K0_9GAMM</name>
<dbReference type="GO" id="GO:0000160">
    <property type="term" value="P:phosphorelay signal transduction system"/>
    <property type="evidence" value="ECO:0007669"/>
    <property type="project" value="InterPro"/>
</dbReference>
<evidence type="ECO:0000313" key="3">
    <source>
        <dbReference type="EMBL" id="SFD01610.1"/>
    </source>
</evidence>
<organism evidence="3 4">
    <name type="scientific">Thiohalospira halophila DSM 15071</name>
    <dbReference type="NCBI Taxonomy" id="1123397"/>
    <lineage>
        <taxon>Bacteria</taxon>
        <taxon>Pseudomonadati</taxon>
        <taxon>Pseudomonadota</taxon>
        <taxon>Gammaproteobacteria</taxon>
        <taxon>Thiohalospirales</taxon>
        <taxon>Thiohalospiraceae</taxon>
        <taxon>Thiohalospira</taxon>
    </lineage>
</organism>
<gene>
    <name evidence="3" type="ORF">SAMN05660831_00457</name>
</gene>
<dbReference type="InterPro" id="IPR011006">
    <property type="entry name" value="CheY-like_superfamily"/>
</dbReference>
<dbReference type="OrthoDB" id="9800897at2"/>
<evidence type="ECO:0000256" key="1">
    <source>
        <dbReference type="PROSITE-ProRule" id="PRU00169"/>
    </source>
</evidence>
<evidence type="ECO:0000259" key="2">
    <source>
        <dbReference type="PROSITE" id="PS50110"/>
    </source>
</evidence>
<dbReference type="STRING" id="1123397.SAMN05660831_00457"/>
<dbReference type="Gene3D" id="3.40.50.2300">
    <property type="match status" value="1"/>
</dbReference>
<keyword evidence="4" id="KW-1185">Reference proteome</keyword>
<dbReference type="PROSITE" id="PS50110">
    <property type="entry name" value="RESPONSE_REGULATORY"/>
    <property type="match status" value="1"/>
</dbReference>
<dbReference type="PANTHER" id="PTHR43228">
    <property type="entry name" value="TWO-COMPONENT RESPONSE REGULATOR"/>
    <property type="match status" value="1"/>
</dbReference>
<dbReference type="InterPro" id="IPR001789">
    <property type="entry name" value="Sig_transdc_resp-reg_receiver"/>
</dbReference>
<dbReference type="RefSeq" id="WP_093427118.1">
    <property type="nucleotide sequence ID" value="NZ_FOMJ01000001.1"/>
</dbReference>
<proteinExistence type="predicted"/>
<protein>
    <submittedName>
        <fullName evidence="3">Two-component system, chemotaxis family, response regulator CheY</fullName>
    </submittedName>
</protein>
<dbReference type="SUPFAM" id="SSF52172">
    <property type="entry name" value="CheY-like"/>
    <property type="match status" value="1"/>
</dbReference>
<keyword evidence="1" id="KW-0597">Phosphoprotein</keyword>
<dbReference type="AlphaFoldDB" id="A0A1I1P6K0"/>
<evidence type="ECO:0000313" key="4">
    <source>
        <dbReference type="Proteomes" id="UP000198611"/>
    </source>
</evidence>
<dbReference type="Pfam" id="PF00072">
    <property type="entry name" value="Response_reg"/>
    <property type="match status" value="1"/>
</dbReference>
<dbReference type="Proteomes" id="UP000198611">
    <property type="component" value="Unassembled WGS sequence"/>
</dbReference>